<evidence type="ECO:0000256" key="1">
    <source>
        <dbReference type="SAM" id="SignalP"/>
    </source>
</evidence>
<reference evidence="2 3" key="1">
    <citation type="submission" date="2016-11" db="EMBL/GenBank/DDBJ databases">
        <authorList>
            <person name="Jaros S."/>
            <person name="Januszkiewicz K."/>
            <person name="Wedrychowicz H."/>
        </authorList>
    </citation>
    <scope>NUCLEOTIDE SEQUENCE [LARGE SCALE GENOMIC DNA]</scope>
    <source>
        <strain evidence="2 3">DSM 24574</strain>
    </source>
</reference>
<gene>
    <name evidence="2" type="ORF">SAMN04488109_3387</name>
</gene>
<dbReference type="STRING" id="947013.SAMN04488109_3387"/>
<sequence length="299" mass="32980">MNGLLKHVLTGICLFMSLVALAQQLPSNRIKPATLYHAGDTVRSPRLGVQTQIPQGWSGVLPRDTEVFLLMPESNTVGEIYVVVNEKMDLEKQRKRWEAGTELSPGLILQPQGAITPRGADVLTVVGKVTGANANQQTKIYAEAKCSPVGFCITCLATSDAQHIDNVKKALQSLIDNTVFQQPSNESPFANFNWKKFLDGKILLAMGYEANSKRVDEVDLCADGSFRSDITRTGIFKGQAKGYTGKKRGSWHVASHGEKAVITFTFEKLPDVDIELEAKDEEIYIKGVRYFVGESERCK</sequence>
<keyword evidence="1" id="KW-0732">Signal</keyword>
<accession>A0A1M5RHI2</accession>
<name>A0A1M5RHI2_9BACT</name>
<proteinExistence type="predicted"/>
<feature type="signal peptide" evidence="1">
    <location>
        <begin position="1"/>
        <end position="22"/>
    </location>
</feature>
<dbReference type="EMBL" id="FQWQ01000002">
    <property type="protein sequence ID" value="SHH25489.1"/>
    <property type="molecule type" value="Genomic_DNA"/>
</dbReference>
<organism evidence="2 3">
    <name type="scientific">Chryseolinea serpens</name>
    <dbReference type="NCBI Taxonomy" id="947013"/>
    <lineage>
        <taxon>Bacteria</taxon>
        <taxon>Pseudomonadati</taxon>
        <taxon>Bacteroidota</taxon>
        <taxon>Cytophagia</taxon>
        <taxon>Cytophagales</taxon>
        <taxon>Fulvivirgaceae</taxon>
        <taxon>Chryseolinea</taxon>
    </lineage>
</organism>
<dbReference type="AlphaFoldDB" id="A0A1M5RHI2"/>
<dbReference type="Proteomes" id="UP000184212">
    <property type="component" value="Unassembled WGS sequence"/>
</dbReference>
<evidence type="ECO:0000313" key="3">
    <source>
        <dbReference type="Proteomes" id="UP000184212"/>
    </source>
</evidence>
<keyword evidence="3" id="KW-1185">Reference proteome</keyword>
<feature type="chain" id="PRO_5012160702" evidence="1">
    <location>
        <begin position="23"/>
        <end position="299"/>
    </location>
</feature>
<evidence type="ECO:0000313" key="2">
    <source>
        <dbReference type="EMBL" id="SHH25489.1"/>
    </source>
</evidence>
<protein>
    <submittedName>
        <fullName evidence="2">Uncharacterized protein</fullName>
    </submittedName>
</protein>